<dbReference type="AlphaFoldDB" id="A0A397S8P4"/>
<feature type="transmembrane region" description="Helical" evidence="1">
    <location>
        <begin position="118"/>
        <end position="135"/>
    </location>
</feature>
<dbReference type="STRING" id="658196.A0A397S8P4"/>
<proteinExistence type="predicted"/>
<dbReference type="Proteomes" id="UP000265703">
    <property type="component" value="Unassembled WGS sequence"/>
</dbReference>
<name>A0A397S8P4_9GLOM</name>
<accession>A0A397S8P4</accession>
<keyword evidence="3" id="KW-1185">Reference proteome</keyword>
<reference evidence="2 3" key="1">
    <citation type="submission" date="2018-06" db="EMBL/GenBank/DDBJ databases">
        <title>Comparative genomics reveals the genomic features of Rhizophagus irregularis, R. cerebriforme, R. diaphanum and Gigaspora rosea, and their symbiotic lifestyle signature.</title>
        <authorList>
            <person name="Morin E."/>
            <person name="San Clemente H."/>
            <person name="Chen E.C.H."/>
            <person name="De La Providencia I."/>
            <person name="Hainaut M."/>
            <person name="Kuo A."/>
            <person name="Kohler A."/>
            <person name="Murat C."/>
            <person name="Tang N."/>
            <person name="Roy S."/>
            <person name="Loubradou J."/>
            <person name="Henrissat B."/>
            <person name="Grigoriev I.V."/>
            <person name="Corradi N."/>
            <person name="Roux C."/>
            <person name="Martin F.M."/>
        </authorList>
    </citation>
    <scope>NUCLEOTIDE SEQUENCE [LARGE SCALE GENOMIC DNA]</scope>
    <source>
        <strain evidence="2 3">DAOM 227022</strain>
    </source>
</reference>
<protein>
    <submittedName>
        <fullName evidence="2">Uncharacterized protein</fullName>
    </submittedName>
</protein>
<evidence type="ECO:0000313" key="2">
    <source>
        <dbReference type="EMBL" id="RIA81126.1"/>
    </source>
</evidence>
<keyword evidence="1" id="KW-1133">Transmembrane helix</keyword>
<organism evidence="2 3">
    <name type="scientific">Glomus cerebriforme</name>
    <dbReference type="NCBI Taxonomy" id="658196"/>
    <lineage>
        <taxon>Eukaryota</taxon>
        <taxon>Fungi</taxon>
        <taxon>Fungi incertae sedis</taxon>
        <taxon>Mucoromycota</taxon>
        <taxon>Glomeromycotina</taxon>
        <taxon>Glomeromycetes</taxon>
        <taxon>Glomerales</taxon>
        <taxon>Glomeraceae</taxon>
        <taxon>Glomus</taxon>
    </lineage>
</organism>
<comment type="caution">
    <text evidence="2">The sequence shown here is derived from an EMBL/GenBank/DDBJ whole genome shotgun (WGS) entry which is preliminary data.</text>
</comment>
<feature type="transmembrane region" description="Helical" evidence="1">
    <location>
        <begin position="156"/>
        <end position="178"/>
    </location>
</feature>
<evidence type="ECO:0000313" key="3">
    <source>
        <dbReference type="Proteomes" id="UP000265703"/>
    </source>
</evidence>
<keyword evidence="1" id="KW-0472">Membrane</keyword>
<feature type="transmembrane region" description="Helical" evidence="1">
    <location>
        <begin position="12"/>
        <end position="32"/>
    </location>
</feature>
<dbReference type="OrthoDB" id="2371871at2759"/>
<evidence type="ECO:0000256" key="1">
    <source>
        <dbReference type="SAM" id="Phobius"/>
    </source>
</evidence>
<feature type="transmembrane region" description="Helical" evidence="1">
    <location>
        <begin position="77"/>
        <end position="98"/>
    </location>
</feature>
<keyword evidence="1" id="KW-0812">Transmembrane</keyword>
<dbReference type="EMBL" id="QKYT01000842">
    <property type="protein sequence ID" value="RIA81126.1"/>
    <property type="molecule type" value="Genomic_DNA"/>
</dbReference>
<gene>
    <name evidence="2" type="ORF">C1645_574851</name>
</gene>
<sequence length="197" mass="22489">MSSHRTLMSMKWPKVALYTLIYTVEIYFWFAGLSRLKSTRILILTQFSDIWSMSLIKYLLGNNTSSASTFTSRGAHYTILTLILSLFVDLIYVLSTHSKSSIPLSQDMETISSLENHTLSNLVIGYIFILCSIVLSGYKRKLGKKLSVDIGGNRRLLAISVPLGALMISPLAFVQYLMVWLSYHNFIYYIIKYFLLN</sequence>